<accession>C1DL98</accession>
<gene>
    <name evidence="1" type="ordered locus">Avin_50000</name>
</gene>
<name>C1DL98_AZOVD</name>
<keyword evidence="2" id="KW-1185">Reference proteome</keyword>
<dbReference type="KEGG" id="avn:Avin_50000"/>
<sequence length="36" mass="3692">MEFAAGRRPVGQPLVLVLAGVGQVRARSAMKAGARA</sequence>
<dbReference type="HOGENOM" id="CLU_3354293_0_0_6"/>
<proteinExistence type="predicted"/>
<dbReference type="EnsemblBacteria" id="ACO81091">
    <property type="protein sequence ID" value="ACO81091"/>
    <property type="gene ID" value="Avin_50000"/>
</dbReference>
<evidence type="ECO:0000313" key="2">
    <source>
        <dbReference type="Proteomes" id="UP000002424"/>
    </source>
</evidence>
<protein>
    <submittedName>
        <fullName evidence="1">Uncharacterized protein</fullName>
    </submittedName>
</protein>
<dbReference type="EMBL" id="CP001157">
    <property type="protein sequence ID" value="ACO81091.1"/>
    <property type="molecule type" value="Genomic_DNA"/>
</dbReference>
<organism evidence="1 2">
    <name type="scientific">Azotobacter vinelandii (strain DJ / ATCC BAA-1303)</name>
    <dbReference type="NCBI Taxonomy" id="322710"/>
    <lineage>
        <taxon>Bacteria</taxon>
        <taxon>Pseudomonadati</taxon>
        <taxon>Pseudomonadota</taxon>
        <taxon>Gammaproteobacteria</taxon>
        <taxon>Pseudomonadales</taxon>
        <taxon>Pseudomonadaceae</taxon>
        <taxon>Azotobacter</taxon>
    </lineage>
</organism>
<dbReference type="Proteomes" id="UP000002424">
    <property type="component" value="Chromosome"/>
</dbReference>
<reference evidence="1 2" key="1">
    <citation type="journal article" date="2009" name="J. Bacteriol.">
        <title>Genome sequence of Azotobacter vinelandii, an obligate aerobe specialized to support diverse anaerobic metabolic processes.</title>
        <authorList>
            <person name="Setubal J.C."/>
            <person name="dos Santos P."/>
            <person name="Goldman B.S."/>
            <person name="Ertesvag H."/>
            <person name="Espin G."/>
            <person name="Rubio L.M."/>
            <person name="Valla S."/>
            <person name="Almeida N.F."/>
            <person name="Balasubramanian D."/>
            <person name="Cromes L."/>
            <person name="Curatti L."/>
            <person name="Du Z."/>
            <person name="Godsy E."/>
            <person name="Goodner B."/>
            <person name="Hellner-Burris K."/>
            <person name="Hernandez J.A."/>
            <person name="Houmiel K."/>
            <person name="Imperial J."/>
            <person name="Kennedy C."/>
            <person name="Larson T.J."/>
            <person name="Latreille P."/>
            <person name="Ligon L.S."/>
            <person name="Lu J."/>
            <person name="Maerk M."/>
            <person name="Miller N.M."/>
            <person name="Norton S."/>
            <person name="O'Carroll I.P."/>
            <person name="Paulsen I."/>
            <person name="Raulfs E.C."/>
            <person name="Roemer R."/>
            <person name="Rosser J."/>
            <person name="Segura D."/>
            <person name="Slater S."/>
            <person name="Stricklin S.L."/>
            <person name="Studholme D.J."/>
            <person name="Sun J."/>
            <person name="Viana C.J."/>
            <person name="Wallin E."/>
            <person name="Wang B."/>
            <person name="Wheeler C."/>
            <person name="Zhu H."/>
            <person name="Dean D.R."/>
            <person name="Dixon R."/>
            <person name="Wood D."/>
        </authorList>
    </citation>
    <scope>NUCLEOTIDE SEQUENCE [LARGE SCALE GENOMIC DNA]</scope>
    <source>
        <strain evidence="2">DJ / ATCC BAA-1303</strain>
    </source>
</reference>
<evidence type="ECO:0000313" key="1">
    <source>
        <dbReference type="EMBL" id="ACO81091.1"/>
    </source>
</evidence>
<dbReference type="AlphaFoldDB" id="C1DL98"/>